<evidence type="ECO:0000256" key="4">
    <source>
        <dbReference type="ARBA" id="ARBA00022989"/>
    </source>
</evidence>
<evidence type="ECO:0000256" key="3">
    <source>
        <dbReference type="ARBA" id="ARBA00022737"/>
    </source>
</evidence>
<keyword evidence="6" id="KW-0129">CBS domain</keyword>
<dbReference type="Gene3D" id="3.10.580.10">
    <property type="entry name" value="CBS-domain"/>
    <property type="match status" value="1"/>
</dbReference>
<dbReference type="Pfam" id="PF01595">
    <property type="entry name" value="CNNM"/>
    <property type="match status" value="1"/>
</dbReference>
<evidence type="ECO:0000259" key="10">
    <source>
        <dbReference type="PROSITE" id="PS51371"/>
    </source>
</evidence>
<evidence type="ECO:0000256" key="7">
    <source>
        <dbReference type="PROSITE-ProRule" id="PRU01193"/>
    </source>
</evidence>
<keyword evidence="5 7" id="KW-0472">Membrane</keyword>
<keyword evidence="4 7" id="KW-1133">Transmembrane helix</keyword>
<dbReference type="InterPro" id="IPR046342">
    <property type="entry name" value="CBS_dom_sf"/>
</dbReference>
<evidence type="ECO:0000256" key="8">
    <source>
        <dbReference type="SAM" id="MobiDB-lite"/>
    </source>
</evidence>
<dbReference type="InterPro" id="IPR044751">
    <property type="entry name" value="Ion_transp-like_CBS"/>
</dbReference>
<dbReference type="PANTHER" id="PTHR12064:SF97">
    <property type="entry name" value="METAL TRANSPORTER CNNM-5"/>
    <property type="match status" value="1"/>
</dbReference>
<evidence type="ECO:0000256" key="6">
    <source>
        <dbReference type="PROSITE-ProRule" id="PRU00703"/>
    </source>
</evidence>
<evidence type="ECO:0000313" key="13">
    <source>
        <dbReference type="Proteomes" id="UP000249464"/>
    </source>
</evidence>
<feature type="region of interest" description="Disordered" evidence="8">
    <location>
        <begin position="443"/>
        <end position="542"/>
    </location>
</feature>
<dbReference type="InterPro" id="IPR045095">
    <property type="entry name" value="ACDP"/>
</dbReference>
<keyword evidence="3" id="KW-0677">Repeat</keyword>
<dbReference type="GO" id="GO:0005737">
    <property type="term" value="C:cytoplasm"/>
    <property type="evidence" value="ECO:0007669"/>
    <property type="project" value="TreeGrafter"/>
</dbReference>
<feature type="transmembrane region" description="Helical" evidence="9">
    <location>
        <begin position="79"/>
        <end position="104"/>
    </location>
</feature>
<dbReference type="PROSITE" id="PS51371">
    <property type="entry name" value="CBS"/>
    <property type="match status" value="1"/>
</dbReference>
<accession>A0A2X0MJD7</accession>
<dbReference type="FunFam" id="3.10.580.10:FF:000006">
    <property type="entry name" value="DUF21 and CBS domain protein"/>
    <property type="match status" value="1"/>
</dbReference>
<dbReference type="InterPro" id="IPR000644">
    <property type="entry name" value="CBS_dom"/>
</dbReference>
<dbReference type="GO" id="GO:0016020">
    <property type="term" value="C:membrane"/>
    <property type="evidence" value="ECO:0007669"/>
    <property type="project" value="UniProtKB-SubCell"/>
</dbReference>
<gene>
    <name evidence="12" type="primary">BQ5605_C010g05954</name>
    <name evidence="12" type="ORF">BQ5605_C010G05954</name>
</gene>
<feature type="transmembrane region" description="Helical" evidence="9">
    <location>
        <begin position="161"/>
        <end position="180"/>
    </location>
</feature>
<evidence type="ECO:0000313" key="12">
    <source>
        <dbReference type="EMBL" id="SGY13715.1"/>
    </source>
</evidence>
<dbReference type="EMBL" id="FQNC01000012">
    <property type="protein sequence ID" value="SGY13715.1"/>
    <property type="molecule type" value="Genomic_DNA"/>
</dbReference>
<dbReference type="PROSITE" id="PS51846">
    <property type="entry name" value="CNNM"/>
    <property type="match status" value="1"/>
</dbReference>
<feature type="compositionally biased region" description="Basic and acidic residues" evidence="8">
    <location>
        <begin position="482"/>
        <end position="498"/>
    </location>
</feature>
<proteinExistence type="predicted"/>
<dbReference type="InterPro" id="IPR002550">
    <property type="entry name" value="CNNM"/>
</dbReference>
<evidence type="ECO:0000256" key="1">
    <source>
        <dbReference type="ARBA" id="ARBA00004141"/>
    </source>
</evidence>
<dbReference type="GO" id="GO:0030026">
    <property type="term" value="P:intracellular manganese ion homeostasis"/>
    <property type="evidence" value="ECO:0007669"/>
    <property type="project" value="TreeGrafter"/>
</dbReference>
<reference evidence="12 13" key="1">
    <citation type="submission" date="2016-11" db="EMBL/GenBank/DDBJ databases">
        <authorList>
            <person name="Jaros S."/>
            <person name="Januszkiewicz K."/>
            <person name="Wedrychowicz H."/>
        </authorList>
    </citation>
    <scope>NUCLEOTIDE SEQUENCE [LARGE SCALE GENOMIC DNA]</scope>
</reference>
<dbReference type="STRING" id="796604.A0A2X0MJD7"/>
<organism evidence="12 13">
    <name type="scientific">Microbotryum silenes-dioicae</name>
    <dbReference type="NCBI Taxonomy" id="796604"/>
    <lineage>
        <taxon>Eukaryota</taxon>
        <taxon>Fungi</taxon>
        <taxon>Dikarya</taxon>
        <taxon>Basidiomycota</taxon>
        <taxon>Pucciniomycotina</taxon>
        <taxon>Microbotryomycetes</taxon>
        <taxon>Microbotryales</taxon>
        <taxon>Microbotryaceae</taxon>
        <taxon>Microbotryum</taxon>
    </lineage>
</organism>
<name>A0A2X0MJD7_9BASI</name>
<feature type="compositionally biased region" description="Polar residues" evidence="8">
    <location>
        <begin position="447"/>
        <end position="461"/>
    </location>
</feature>
<dbReference type="Proteomes" id="UP000249464">
    <property type="component" value="Unassembled WGS sequence"/>
</dbReference>
<dbReference type="AlphaFoldDB" id="A0A2X0MJD7"/>
<protein>
    <submittedName>
        <fullName evidence="12">BQ5605_C010g05954 protein</fullName>
    </submittedName>
</protein>
<feature type="domain" description="CNNM transmembrane" evidence="11">
    <location>
        <begin position="75"/>
        <end position="259"/>
    </location>
</feature>
<evidence type="ECO:0000256" key="5">
    <source>
        <dbReference type="ARBA" id="ARBA00023136"/>
    </source>
</evidence>
<evidence type="ECO:0000256" key="9">
    <source>
        <dbReference type="SAM" id="Phobius"/>
    </source>
</evidence>
<sequence length="542" mass="58039">MTTSRLATRSQATIGAPFSVTRLALIGASALTRFARAYAAPVLGAAASVAVNDYDTFTIKGHEKVEVGSTGTDTIGTAFYYKLVIAFVLVGLGACFAGLTLGLLSQDSVNLQVLSTAGEEQERKDAARVLKLLERGKHWVLVVLLLSNVIVNESLPIFLDSVIGGGVGAVVISTGLIVIFGEIIPQAVCARYGLRIGAIAAPAVLALMYLEYPIAYPIAKLLDYLLGESHGTLYKKAELQTFVALHRRIGGESLNEDEVTIISSVLELSAKPVSLIMTNLEDTYSLPADAILDQETVDEILALGHSRIPVHTPEDPTDFIGMIIVKKLISYDPSQAMPVSTFPLSVLPETSPESTCLDALNYFQQGRSHILLVSSTPGTPGGAQGVVTLEDVIEEMIGEEIVDETDLYVDLNNKIKVVRGPAKRIATGKALAPLIADVIERRHARRQNTSTNLDYGTNESTPNGASPKPPHPKPNPAQTAFDKVKLRNGKLPDRRQRILDGASPSLHAERSGSPSSMSGLDDETSMLGERKPLLGRNQTTTN</sequence>
<dbReference type="CDD" id="cd04590">
    <property type="entry name" value="CBS_pair_CorC_HlyC_assoc"/>
    <property type="match status" value="1"/>
</dbReference>
<comment type="subcellular location">
    <subcellularLocation>
        <location evidence="1">Membrane</location>
        <topology evidence="1">Multi-pass membrane protein</topology>
    </subcellularLocation>
</comment>
<feature type="transmembrane region" description="Helical" evidence="9">
    <location>
        <begin position="192"/>
        <end position="210"/>
    </location>
</feature>
<dbReference type="PANTHER" id="PTHR12064">
    <property type="entry name" value="METAL TRANSPORTER CNNM"/>
    <property type="match status" value="1"/>
</dbReference>
<keyword evidence="13" id="KW-1185">Reference proteome</keyword>
<keyword evidence="2 7" id="KW-0812">Transmembrane</keyword>
<evidence type="ECO:0000259" key="11">
    <source>
        <dbReference type="PROSITE" id="PS51846"/>
    </source>
</evidence>
<dbReference type="SUPFAM" id="SSF54631">
    <property type="entry name" value="CBS-domain pair"/>
    <property type="match status" value="1"/>
</dbReference>
<evidence type="ECO:0000256" key="2">
    <source>
        <dbReference type="ARBA" id="ARBA00022692"/>
    </source>
</evidence>
<dbReference type="GO" id="GO:0010960">
    <property type="term" value="P:magnesium ion homeostasis"/>
    <property type="evidence" value="ECO:0007669"/>
    <property type="project" value="InterPro"/>
</dbReference>
<feature type="domain" description="CBS" evidence="10">
    <location>
        <begin position="339"/>
        <end position="404"/>
    </location>
</feature>